<dbReference type="RefSeq" id="WP_028311653.1">
    <property type="nucleotide sequence ID" value="NZ_AXWS01000013.1"/>
</dbReference>
<comment type="pathway">
    <text evidence="1">Cofactor biosynthesis; (R)-pantothenate biosynthesis; (R)-pantoate from 3-methyl-2-oxobutanoate: step 2/2.</text>
</comment>
<name>A0A8B6X4G4_9BURK</name>
<dbReference type="InterPro" id="IPR013332">
    <property type="entry name" value="KPR_N"/>
</dbReference>
<feature type="domain" description="Ketopantoate reductase C-terminal" evidence="8">
    <location>
        <begin position="205"/>
        <end position="324"/>
    </location>
</feature>
<proteinExistence type="predicted"/>
<protein>
    <recommendedName>
        <fullName evidence="3">2-dehydropantoate 2-reductase</fullName>
        <ecNumber evidence="2">1.1.1.169</ecNumber>
    </recommendedName>
    <alternativeName>
        <fullName evidence="5">Ketopantoate reductase</fullName>
    </alternativeName>
</protein>
<evidence type="ECO:0000256" key="4">
    <source>
        <dbReference type="ARBA" id="ARBA00022655"/>
    </source>
</evidence>
<keyword evidence="9" id="KW-1185">Reference proteome</keyword>
<dbReference type="GO" id="GO:0008677">
    <property type="term" value="F:2-dehydropantoate 2-reductase activity"/>
    <property type="evidence" value="ECO:0007669"/>
    <property type="project" value="UniProtKB-EC"/>
</dbReference>
<dbReference type="SUPFAM" id="SSF48179">
    <property type="entry name" value="6-phosphogluconate dehydrogenase C-terminal domain-like"/>
    <property type="match status" value="1"/>
</dbReference>
<keyword evidence="4" id="KW-0566">Pantothenate biosynthesis</keyword>
<evidence type="ECO:0000259" key="8">
    <source>
        <dbReference type="Pfam" id="PF08546"/>
    </source>
</evidence>
<dbReference type="EC" id="1.1.1.169" evidence="2"/>
<reference evidence="10" key="4">
    <citation type="journal article" date="2019" name="Methods Mol. Biol.">
        <title>55 Years of the Rossmann Fold.</title>
        <authorList>
            <person name="Shin W.H."/>
            <person name="Kihara D."/>
        </authorList>
    </citation>
    <scope>NUCLEOTIDE SEQUENCE</scope>
</reference>
<dbReference type="Pfam" id="PF08546">
    <property type="entry name" value="ApbA_C"/>
    <property type="match status" value="1"/>
</dbReference>
<reference evidence="10" key="2">
    <citation type="journal article" date="2010" name="Protein Eng. Des. Sel.">
        <title>Detecting subtle functional differences in ketopantoate reductase and related enzymes using a rule-based approach with sequence-structure homology recognition scores.</title>
        <authorList>
            <person name="Mondal S."/>
            <person name="Nagao C."/>
            <person name="Mizuguchi K."/>
        </authorList>
    </citation>
    <scope>NUCLEOTIDE SEQUENCE</scope>
</reference>
<evidence type="ECO:0000256" key="1">
    <source>
        <dbReference type="ARBA" id="ARBA00004994"/>
    </source>
</evidence>
<dbReference type="Pfam" id="PF02558">
    <property type="entry name" value="ApbA"/>
    <property type="match status" value="1"/>
</dbReference>
<evidence type="ECO:0000256" key="3">
    <source>
        <dbReference type="ARBA" id="ARBA00019465"/>
    </source>
</evidence>
<dbReference type="InterPro" id="IPR051402">
    <property type="entry name" value="KPR-Related"/>
</dbReference>
<dbReference type="OrthoDB" id="9796561at2"/>
<dbReference type="AlphaFoldDB" id="A0A8B6X4G4"/>
<dbReference type="Gene3D" id="1.10.1040.10">
    <property type="entry name" value="N-(1-d-carboxylethyl)-l-norvaline Dehydrogenase, domain 2"/>
    <property type="match status" value="1"/>
</dbReference>
<dbReference type="PANTHER" id="PTHR21708:SF45">
    <property type="entry name" value="2-DEHYDROPANTOATE 2-REDUCTASE"/>
    <property type="match status" value="1"/>
</dbReference>
<dbReference type="InterPro" id="IPR013752">
    <property type="entry name" value="KPA_reductase"/>
</dbReference>
<organism evidence="9 10">
    <name type="scientific">Derxia gummosa DSM 723</name>
    <dbReference type="NCBI Taxonomy" id="1121388"/>
    <lineage>
        <taxon>Bacteria</taxon>
        <taxon>Pseudomonadati</taxon>
        <taxon>Pseudomonadota</taxon>
        <taxon>Betaproteobacteria</taxon>
        <taxon>Burkholderiales</taxon>
        <taxon>Alcaligenaceae</taxon>
        <taxon>Derxia</taxon>
    </lineage>
</organism>
<dbReference type="Proteomes" id="UP000675920">
    <property type="component" value="Unplaced"/>
</dbReference>
<reference evidence="10" key="5">
    <citation type="journal article" date="2019" name="PLoS Comput. Biol.">
        <title>Functional analysis of Rossmann-like domains reveals convergent evolution of topology and reaction pathways.</title>
        <authorList>
            <person name="Medvedev K.E."/>
            <person name="Kinch L.N."/>
            <person name="Schaeffer R.D."/>
            <person name="Grishin N.V."/>
        </authorList>
    </citation>
    <scope>NUCLEOTIDE SEQUENCE</scope>
</reference>
<comment type="catalytic activity">
    <reaction evidence="6">
        <text>(R)-pantoate + NADP(+) = 2-dehydropantoate + NADPH + H(+)</text>
        <dbReference type="Rhea" id="RHEA:16233"/>
        <dbReference type="ChEBI" id="CHEBI:11561"/>
        <dbReference type="ChEBI" id="CHEBI:15378"/>
        <dbReference type="ChEBI" id="CHEBI:15980"/>
        <dbReference type="ChEBI" id="CHEBI:57783"/>
        <dbReference type="ChEBI" id="CHEBI:58349"/>
        <dbReference type="EC" id="1.1.1.169"/>
    </reaction>
</comment>
<dbReference type="GO" id="GO:0015940">
    <property type="term" value="P:pantothenate biosynthetic process"/>
    <property type="evidence" value="ECO:0007669"/>
    <property type="project" value="UniProtKB-UniPathway"/>
</dbReference>
<dbReference type="PANTHER" id="PTHR21708">
    <property type="entry name" value="PROBABLE 2-DEHYDROPANTOATE 2-REDUCTASE"/>
    <property type="match status" value="1"/>
</dbReference>
<reference evidence="10" key="6">
    <citation type="submission" date="2025-08" db="UniProtKB">
        <authorList>
            <consortium name="RefSeq"/>
        </authorList>
    </citation>
    <scope>IDENTIFICATION</scope>
</reference>
<reference evidence="10" key="3">
    <citation type="journal article" date="2015" name="Biochem. Mol. Biol. Educ.">
        <title>Proteopedia: Rossmann fold: A beta-alpha-beta fold at dinucleotide binding sites.</title>
        <authorList>
            <person name="Hanukoglu I."/>
        </authorList>
    </citation>
    <scope>NUCLEOTIDE SEQUENCE</scope>
</reference>
<dbReference type="FunFam" id="1.10.1040.10:FF:000017">
    <property type="entry name" value="2-dehydropantoate 2-reductase"/>
    <property type="match status" value="1"/>
</dbReference>
<dbReference type="InterPro" id="IPR036291">
    <property type="entry name" value="NAD(P)-bd_dom_sf"/>
</dbReference>
<evidence type="ECO:0000259" key="7">
    <source>
        <dbReference type="Pfam" id="PF02558"/>
    </source>
</evidence>
<dbReference type="GO" id="GO:0005737">
    <property type="term" value="C:cytoplasm"/>
    <property type="evidence" value="ECO:0007669"/>
    <property type="project" value="TreeGrafter"/>
</dbReference>
<dbReference type="InterPro" id="IPR013328">
    <property type="entry name" value="6PGD_dom2"/>
</dbReference>
<dbReference type="NCBIfam" id="NF005089">
    <property type="entry name" value="PRK06522.1-4"/>
    <property type="match status" value="1"/>
</dbReference>
<evidence type="ECO:0000313" key="10">
    <source>
        <dbReference type="RefSeq" id="WP_028311653.1"/>
    </source>
</evidence>
<evidence type="ECO:0000256" key="2">
    <source>
        <dbReference type="ARBA" id="ARBA00013014"/>
    </source>
</evidence>
<accession>A0A8B6X4G4</accession>
<dbReference type="InterPro" id="IPR008927">
    <property type="entry name" value="6-PGluconate_DH-like_C_sf"/>
</dbReference>
<feature type="domain" description="Ketopantoate reductase N-terminal" evidence="7">
    <location>
        <begin position="12"/>
        <end position="176"/>
    </location>
</feature>
<dbReference type="UniPathway" id="UPA00028">
    <property type="reaction ID" value="UER00004"/>
</dbReference>
<reference evidence="10" key="1">
    <citation type="journal article" date="2009" name="Genome Inform.">
        <title>Structural insights into the enzyme mechanism of a new family of d-2-hydroxyacid dehydrogenases, a close homolog of 2-ketopantoate reductase.</title>
        <authorList>
            <person name="Mondal S."/>
            <person name="Mizuguchi K."/>
        </authorList>
    </citation>
    <scope>NUCLEOTIDE SEQUENCE</scope>
</reference>
<dbReference type="SUPFAM" id="SSF51735">
    <property type="entry name" value="NAD(P)-binding Rossmann-fold domains"/>
    <property type="match status" value="1"/>
</dbReference>
<evidence type="ECO:0000256" key="6">
    <source>
        <dbReference type="ARBA" id="ARBA00048793"/>
    </source>
</evidence>
<evidence type="ECO:0000256" key="5">
    <source>
        <dbReference type="ARBA" id="ARBA00032024"/>
    </source>
</evidence>
<sequence>MTLASFLPPLRVGIAGAGAIGCTLAARFAAAGQRVSVLARGATLGALREHGITLDDLGGRVEARVHAGGADELGPQDLLFLCSKSQDLAALAAAARPMLGPDTVVIPTPNGVPWWYFHREGGRHDGRRVEAVDPDGRLAALIPLDQVLGAIVFITAEMLGPGRVRSTTPHLVMLGEPGGGGSERLRAACAALDAAGIEGRPLDRIRDKLWTKITANLTSNPLSVVTGATLDRIYGEPALVEIVRAMMREIAVVAASHGARLEIDPIEFIELGRAMGAVRTSMLQDHERGRPLELAAIGEAVLELAALYAIPMPTTSAVIALARHAARPALAA</sequence>
<evidence type="ECO:0000313" key="9">
    <source>
        <dbReference type="Proteomes" id="UP000675920"/>
    </source>
</evidence>
<dbReference type="Gene3D" id="3.40.50.720">
    <property type="entry name" value="NAD(P)-binding Rossmann-like Domain"/>
    <property type="match status" value="1"/>
</dbReference>